<name>A0A3B0Z0S1_9ZZZZ</name>
<dbReference type="AlphaFoldDB" id="A0A3B0Z0S1"/>
<accession>A0A3B0Z0S1</accession>
<gene>
    <name evidence="1" type="ORF">MNBD_GAMMA17-733</name>
</gene>
<evidence type="ECO:0000313" key="1">
    <source>
        <dbReference type="EMBL" id="VAW86838.1"/>
    </source>
</evidence>
<dbReference type="Pfam" id="PF04325">
    <property type="entry name" value="DUF465"/>
    <property type="match status" value="1"/>
</dbReference>
<dbReference type="InterPro" id="IPR007420">
    <property type="entry name" value="DUF465"/>
</dbReference>
<sequence>MYGERHQLTHEFPELQHTIHQLKIQDGDFASLLKEYEHTDKTIHVLEKQKQPTTDARMLDLKVKRLNLKDQLYSELKQYHS</sequence>
<dbReference type="EMBL" id="UOFQ01000054">
    <property type="protein sequence ID" value="VAW86838.1"/>
    <property type="molecule type" value="Genomic_DNA"/>
</dbReference>
<dbReference type="InterPro" id="IPR038444">
    <property type="entry name" value="DUF465_sf"/>
</dbReference>
<reference evidence="1" key="1">
    <citation type="submission" date="2018-06" db="EMBL/GenBank/DDBJ databases">
        <authorList>
            <person name="Zhirakovskaya E."/>
        </authorList>
    </citation>
    <scope>NUCLEOTIDE SEQUENCE</scope>
</reference>
<organism evidence="1">
    <name type="scientific">hydrothermal vent metagenome</name>
    <dbReference type="NCBI Taxonomy" id="652676"/>
    <lineage>
        <taxon>unclassified sequences</taxon>
        <taxon>metagenomes</taxon>
        <taxon>ecological metagenomes</taxon>
    </lineage>
</organism>
<protein>
    <recommendedName>
        <fullName evidence="2">DUF465 domain-containing protein</fullName>
    </recommendedName>
</protein>
<proteinExistence type="predicted"/>
<evidence type="ECO:0008006" key="2">
    <source>
        <dbReference type="Google" id="ProtNLM"/>
    </source>
</evidence>
<dbReference type="Gene3D" id="6.10.280.50">
    <property type="match status" value="1"/>
</dbReference>